<evidence type="ECO:0000256" key="6">
    <source>
        <dbReference type="ARBA" id="ARBA00023049"/>
    </source>
</evidence>
<dbReference type="Pfam" id="PF01447">
    <property type="entry name" value="Peptidase_M4"/>
    <property type="match status" value="1"/>
</dbReference>
<dbReference type="InterPro" id="IPR001570">
    <property type="entry name" value="Peptidase_M4_C_domain"/>
</dbReference>
<feature type="region of interest" description="Disordered" evidence="9">
    <location>
        <begin position="406"/>
        <end position="433"/>
    </location>
</feature>
<dbReference type="EMBL" id="BAHD01000016">
    <property type="protein sequence ID" value="GAB95149.1"/>
    <property type="molecule type" value="Genomic_DNA"/>
</dbReference>
<dbReference type="MEROPS" id="M04.025"/>
<dbReference type="EC" id="3.4.24.-" evidence="8"/>
<dbReference type="STRING" id="1184609.KILIM_016_00900"/>
<accession>K6X8K0</accession>
<evidence type="ECO:0000313" key="12">
    <source>
        <dbReference type="EMBL" id="GAB95149.1"/>
    </source>
</evidence>
<gene>
    <name evidence="12" type="ORF">KILIM_016_00900</name>
</gene>
<dbReference type="InterPro" id="IPR013856">
    <property type="entry name" value="Peptidase_M4_domain"/>
</dbReference>
<evidence type="ECO:0000256" key="4">
    <source>
        <dbReference type="ARBA" id="ARBA00022801"/>
    </source>
</evidence>
<dbReference type="PANTHER" id="PTHR43579">
    <property type="match status" value="1"/>
</dbReference>
<dbReference type="AlphaFoldDB" id="K6X8K0"/>
<dbReference type="SUPFAM" id="SSF55486">
    <property type="entry name" value="Metalloproteases ('zincins'), catalytic domain"/>
    <property type="match status" value="1"/>
</dbReference>
<evidence type="ECO:0000256" key="5">
    <source>
        <dbReference type="ARBA" id="ARBA00022833"/>
    </source>
</evidence>
<feature type="active site" evidence="7">
    <location>
        <position position="215"/>
    </location>
</feature>
<proteinExistence type="inferred from homology"/>
<evidence type="ECO:0000313" key="13">
    <source>
        <dbReference type="Proteomes" id="UP000008366"/>
    </source>
</evidence>
<evidence type="ECO:0000256" key="2">
    <source>
        <dbReference type="ARBA" id="ARBA00022670"/>
    </source>
</evidence>
<evidence type="ECO:0000256" key="1">
    <source>
        <dbReference type="ARBA" id="ARBA00009388"/>
    </source>
</evidence>
<dbReference type="eggNOG" id="COG3227">
    <property type="taxonomic scope" value="Bacteria"/>
</dbReference>
<feature type="active site" description="Proton donor" evidence="7">
    <location>
        <position position="320"/>
    </location>
</feature>
<comment type="caution">
    <text evidence="12">The sequence shown here is derived from an EMBL/GenBank/DDBJ whole genome shotgun (WGS) entry which is preliminary data.</text>
</comment>
<name>K6X8K0_9MICO</name>
<organism evidence="12 13">
    <name type="scientific">Kineosphaera limosa NBRC 100340</name>
    <dbReference type="NCBI Taxonomy" id="1184609"/>
    <lineage>
        <taxon>Bacteria</taxon>
        <taxon>Bacillati</taxon>
        <taxon>Actinomycetota</taxon>
        <taxon>Actinomycetes</taxon>
        <taxon>Micrococcales</taxon>
        <taxon>Dermatophilaceae</taxon>
        <taxon>Kineosphaera</taxon>
    </lineage>
</organism>
<comment type="function">
    <text evidence="8">Extracellular zinc metalloprotease.</text>
</comment>
<dbReference type="Gene3D" id="1.10.390.10">
    <property type="entry name" value="Neutral Protease Domain 2"/>
    <property type="match status" value="1"/>
</dbReference>
<evidence type="ECO:0000256" key="3">
    <source>
        <dbReference type="ARBA" id="ARBA00022723"/>
    </source>
</evidence>
<evidence type="ECO:0000256" key="9">
    <source>
        <dbReference type="SAM" id="MobiDB-lite"/>
    </source>
</evidence>
<feature type="compositionally biased region" description="Gly residues" evidence="9">
    <location>
        <begin position="423"/>
        <end position="433"/>
    </location>
</feature>
<dbReference type="GO" id="GO:0004222">
    <property type="term" value="F:metalloendopeptidase activity"/>
    <property type="evidence" value="ECO:0007669"/>
    <property type="project" value="UniProtKB-UniRule"/>
</dbReference>
<feature type="region of interest" description="Disordered" evidence="9">
    <location>
        <begin position="62"/>
        <end position="121"/>
    </location>
</feature>
<dbReference type="PRINTS" id="PR00730">
    <property type="entry name" value="THERMOLYSIN"/>
</dbReference>
<keyword evidence="3" id="KW-0479">Metal-binding</keyword>
<dbReference type="InterPro" id="IPR052759">
    <property type="entry name" value="Metalloprotease_M4"/>
</dbReference>
<reference evidence="12 13" key="1">
    <citation type="submission" date="2012-08" db="EMBL/GenBank/DDBJ databases">
        <title>Whole genome shotgun sequence of Kineosphaera limosa NBRC 100340.</title>
        <authorList>
            <person name="Yoshida I."/>
            <person name="Isaki S."/>
            <person name="Hosoyama A."/>
            <person name="Tsuchikane K."/>
            <person name="Katsumata H."/>
            <person name="Ando Y."/>
            <person name="Ohji S."/>
            <person name="Hamada M."/>
            <person name="Tamura T."/>
            <person name="Yamazoe A."/>
            <person name="Yamazaki S."/>
            <person name="Fujita N."/>
        </authorList>
    </citation>
    <scope>NUCLEOTIDE SEQUENCE [LARGE SCALE GENOMIC DNA]</scope>
    <source>
        <strain evidence="12 13">NBRC 100340</strain>
    </source>
</reference>
<dbReference type="InterPro" id="IPR023612">
    <property type="entry name" value="Peptidase_M4"/>
</dbReference>
<evidence type="ECO:0000259" key="10">
    <source>
        <dbReference type="Pfam" id="PF01447"/>
    </source>
</evidence>
<keyword evidence="8" id="KW-0964">Secreted</keyword>
<dbReference type="CDD" id="cd09597">
    <property type="entry name" value="M4_TLP"/>
    <property type="match status" value="1"/>
</dbReference>
<comment type="subcellular location">
    <subcellularLocation>
        <location evidence="8">Secreted</location>
    </subcellularLocation>
</comment>
<dbReference type="InterPro" id="IPR027268">
    <property type="entry name" value="Peptidase_M4/M1_CTD_sf"/>
</dbReference>
<feature type="region of interest" description="Disordered" evidence="9">
    <location>
        <begin position="284"/>
        <end position="306"/>
    </location>
</feature>
<dbReference type="Pfam" id="PF02868">
    <property type="entry name" value="Peptidase_M4_C"/>
    <property type="match status" value="1"/>
</dbReference>
<feature type="compositionally biased region" description="Basic and acidic residues" evidence="9">
    <location>
        <begin position="62"/>
        <end position="75"/>
    </location>
</feature>
<dbReference type="GO" id="GO:0046872">
    <property type="term" value="F:metal ion binding"/>
    <property type="evidence" value="ECO:0007669"/>
    <property type="project" value="UniProtKB-UniRule"/>
</dbReference>
<keyword evidence="4 8" id="KW-0378">Hydrolase</keyword>
<dbReference type="PANTHER" id="PTHR43579:SF1">
    <property type="entry name" value="NEUTRAL METALLOPROTEINASE"/>
    <property type="match status" value="1"/>
</dbReference>
<dbReference type="Gene3D" id="3.10.170.10">
    <property type="match status" value="1"/>
</dbReference>
<keyword evidence="5 8" id="KW-0862">Zinc</keyword>
<comment type="cofactor">
    <cofactor evidence="8">
        <name>Zn(2+)</name>
        <dbReference type="ChEBI" id="CHEBI:29105"/>
    </cofactor>
</comment>
<comment type="similarity">
    <text evidence="1 8">Belongs to the peptidase M4 family.</text>
</comment>
<dbReference type="GO" id="GO:0006508">
    <property type="term" value="P:proteolysis"/>
    <property type="evidence" value="ECO:0007669"/>
    <property type="project" value="UniProtKB-KW"/>
</dbReference>
<feature type="domain" description="Peptidase M4" evidence="10">
    <location>
        <begin position="124"/>
        <end position="222"/>
    </location>
</feature>
<evidence type="ECO:0000256" key="7">
    <source>
        <dbReference type="PIRSR" id="PIRSR623612-1"/>
    </source>
</evidence>
<keyword evidence="6 8" id="KW-0482">Metalloprotease</keyword>
<keyword evidence="13" id="KW-1185">Reference proteome</keyword>
<evidence type="ECO:0000259" key="11">
    <source>
        <dbReference type="Pfam" id="PF02868"/>
    </source>
</evidence>
<dbReference type="GO" id="GO:0005576">
    <property type="term" value="C:extracellular region"/>
    <property type="evidence" value="ECO:0007669"/>
    <property type="project" value="UniProtKB-SubCell"/>
</dbReference>
<keyword evidence="2 8" id="KW-0645">Protease</keyword>
<feature type="domain" description="Peptidase M4 C-terminal" evidence="11">
    <location>
        <begin position="225"/>
        <end position="398"/>
    </location>
</feature>
<dbReference type="Proteomes" id="UP000008366">
    <property type="component" value="Unassembled WGS sequence"/>
</dbReference>
<evidence type="ECO:0000256" key="8">
    <source>
        <dbReference type="RuleBase" id="RU366073"/>
    </source>
</evidence>
<sequence>MLESLGMGIPREFPTGSGPLAAQCGVVPPFLLRRLARSDDEYAARVARSTLEVERTLRLQREVRSARPSPGRHEGMPGFVPERLQRHPRLRDHGPVPETGPRVAPTTPAAPNRSVHDAQNGTTLPGVLVRGEGAEAAADSAVNEAYDGLGDTWSLFHEEYGRNSLDDAGLALVATVHFAREYDNAFWNGEQMVFGDGDGEIFGRFTCCPDVIGHELAHGFTQYTAGFVYVGQPGALNEHVSDVFGVLTRQRVLGHTAQESDWLIGAGLFMPGVQGVALRSMKEPGTAYDDPRLGKDPQPGHMDDYEQLPHDEKNDNGGVHINSGIPNRAFYLAATALGGQAWGAPGQIWYDTMTTGGLPKDADFGAFAAATLAAAQARYGQGSHEQEAVAAGWAGVGVVPQALPVHRGRPATPEAKAAARGVSKGGGSADPGP</sequence>
<protein>
    <recommendedName>
        <fullName evidence="8">Neutral metalloproteinase</fullName>
        <ecNumber evidence="8">3.4.24.-</ecNumber>
    </recommendedName>
</protein>